<dbReference type="SMART" id="SM00934">
    <property type="entry name" value="OMPdecase"/>
    <property type="match status" value="1"/>
</dbReference>
<reference evidence="11" key="1">
    <citation type="submission" date="2020-05" db="EMBL/GenBank/DDBJ databases">
        <authorList>
            <person name="Chiriac C."/>
            <person name="Salcher M."/>
            <person name="Ghai R."/>
            <person name="Kavagutti S V."/>
        </authorList>
    </citation>
    <scope>NUCLEOTIDE SEQUENCE</scope>
</reference>
<gene>
    <name evidence="9" type="ORF">UFOPK2754_00256</name>
    <name evidence="10" type="ORF">UFOPK3139_02860</name>
    <name evidence="11" type="ORF">UFOPK3967_00869</name>
</gene>
<dbReference type="InterPro" id="IPR014732">
    <property type="entry name" value="OMPdecase"/>
</dbReference>
<dbReference type="InterPro" id="IPR013785">
    <property type="entry name" value="Aldolase_TIM"/>
</dbReference>
<dbReference type="SUPFAM" id="SSF51366">
    <property type="entry name" value="Ribulose-phoshate binding barrel"/>
    <property type="match status" value="1"/>
</dbReference>
<dbReference type="InterPro" id="IPR011060">
    <property type="entry name" value="RibuloseP-bd_barrel"/>
</dbReference>
<evidence type="ECO:0000256" key="6">
    <source>
        <dbReference type="ARBA" id="ARBA00023239"/>
    </source>
</evidence>
<organism evidence="11">
    <name type="scientific">freshwater metagenome</name>
    <dbReference type="NCBI Taxonomy" id="449393"/>
    <lineage>
        <taxon>unclassified sequences</taxon>
        <taxon>metagenomes</taxon>
        <taxon>ecological metagenomes</taxon>
    </lineage>
</organism>
<dbReference type="EMBL" id="CAFBOS010000039">
    <property type="protein sequence ID" value="CAB4988966.1"/>
    <property type="molecule type" value="Genomic_DNA"/>
</dbReference>
<dbReference type="NCBIfam" id="TIGR01740">
    <property type="entry name" value="pyrF"/>
    <property type="match status" value="1"/>
</dbReference>
<dbReference type="Gene3D" id="3.20.20.70">
    <property type="entry name" value="Aldolase class I"/>
    <property type="match status" value="1"/>
</dbReference>
<dbReference type="GO" id="GO:0005829">
    <property type="term" value="C:cytosol"/>
    <property type="evidence" value="ECO:0007669"/>
    <property type="project" value="TreeGrafter"/>
</dbReference>
<evidence type="ECO:0000313" key="11">
    <source>
        <dbReference type="EMBL" id="CAB4988966.1"/>
    </source>
</evidence>
<feature type="domain" description="Orotidine 5'-phosphate decarboxylase" evidence="8">
    <location>
        <begin position="16"/>
        <end position="230"/>
    </location>
</feature>
<dbReference type="Pfam" id="PF00215">
    <property type="entry name" value="OMPdecase"/>
    <property type="match status" value="1"/>
</dbReference>
<keyword evidence="5" id="KW-0665">Pyrimidine biosynthesis</keyword>
<dbReference type="AlphaFoldDB" id="A0A6J7N736"/>
<sequence length="235" mass="24504">MAETSTTGVPPQVRQRLALALDVDDLVLALRIGRQLRPYFGVAKVGLELYSATGPEVIGTLTDLGYEVFLDLKLHDIPTTVNKASRVLGALGVRYVTMHAHGGADMLKAGVEGLREGSSRAGLEEPWSLAITVLTSDSDAPSHIMPKRVMLAAEAGCTGIVCAATDLKDAYSYAPRLKRVVPGIRLAGSDAHDQARPSTPAEAIAGGADLLVVGRTVTGAADPVAAAEQLVAELS</sequence>
<name>A0A6J7N736_9ZZZZ</name>
<evidence type="ECO:0000256" key="5">
    <source>
        <dbReference type="ARBA" id="ARBA00022975"/>
    </source>
</evidence>
<evidence type="ECO:0000259" key="8">
    <source>
        <dbReference type="SMART" id="SM00934"/>
    </source>
</evidence>
<proteinExistence type="predicted"/>
<dbReference type="InterPro" id="IPR001754">
    <property type="entry name" value="OMPdeCOase_dom"/>
</dbReference>
<dbReference type="GO" id="GO:0006207">
    <property type="term" value="P:'de novo' pyrimidine nucleobase biosynthetic process"/>
    <property type="evidence" value="ECO:0007669"/>
    <property type="project" value="InterPro"/>
</dbReference>
<dbReference type="PROSITE" id="PS00156">
    <property type="entry name" value="OMPDECASE"/>
    <property type="match status" value="1"/>
</dbReference>
<evidence type="ECO:0000256" key="1">
    <source>
        <dbReference type="ARBA" id="ARBA00004861"/>
    </source>
</evidence>
<dbReference type="GO" id="GO:0004590">
    <property type="term" value="F:orotidine-5'-phosphate decarboxylase activity"/>
    <property type="evidence" value="ECO:0007669"/>
    <property type="project" value="UniProtKB-EC"/>
</dbReference>
<dbReference type="CDD" id="cd04725">
    <property type="entry name" value="OMP_decarboxylase_like"/>
    <property type="match status" value="1"/>
</dbReference>
<keyword evidence="4" id="KW-0210">Decarboxylase</keyword>
<dbReference type="EC" id="4.1.1.23" evidence="2"/>
<keyword evidence="6" id="KW-0456">Lyase</keyword>
<dbReference type="InterPro" id="IPR018089">
    <property type="entry name" value="OMPdecase_AS"/>
</dbReference>
<comment type="pathway">
    <text evidence="1">Pyrimidine metabolism; UMP biosynthesis via de novo pathway; UMP from orotate: step 2/2.</text>
</comment>
<evidence type="ECO:0000313" key="10">
    <source>
        <dbReference type="EMBL" id="CAB4836417.1"/>
    </source>
</evidence>
<protein>
    <recommendedName>
        <fullName evidence="3">Orotidine 5'-phosphate decarboxylase</fullName>
        <ecNumber evidence="2">4.1.1.23</ecNumber>
    </recommendedName>
    <alternativeName>
        <fullName evidence="7">OMP decarboxylase</fullName>
    </alternativeName>
</protein>
<dbReference type="PANTHER" id="PTHR32119">
    <property type="entry name" value="OROTIDINE 5'-PHOSPHATE DECARBOXYLASE"/>
    <property type="match status" value="1"/>
</dbReference>
<evidence type="ECO:0000256" key="7">
    <source>
        <dbReference type="ARBA" id="ARBA00033428"/>
    </source>
</evidence>
<evidence type="ECO:0000256" key="4">
    <source>
        <dbReference type="ARBA" id="ARBA00022793"/>
    </source>
</evidence>
<dbReference type="GO" id="GO:0044205">
    <property type="term" value="P:'de novo' UMP biosynthetic process"/>
    <property type="evidence" value="ECO:0007669"/>
    <property type="project" value="UniProtKB-UniPathway"/>
</dbReference>
<evidence type="ECO:0000313" key="9">
    <source>
        <dbReference type="EMBL" id="CAB4727507.1"/>
    </source>
</evidence>
<dbReference type="PANTHER" id="PTHR32119:SF2">
    <property type="entry name" value="OROTIDINE 5'-PHOSPHATE DECARBOXYLASE"/>
    <property type="match status" value="1"/>
</dbReference>
<evidence type="ECO:0000256" key="3">
    <source>
        <dbReference type="ARBA" id="ARBA00021923"/>
    </source>
</evidence>
<dbReference type="EMBL" id="CAEZYR010000005">
    <property type="protein sequence ID" value="CAB4727507.1"/>
    <property type="molecule type" value="Genomic_DNA"/>
</dbReference>
<dbReference type="EMBL" id="CAFABA010000173">
    <property type="protein sequence ID" value="CAB4836417.1"/>
    <property type="molecule type" value="Genomic_DNA"/>
</dbReference>
<dbReference type="UniPathway" id="UPA00070">
    <property type="reaction ID" value="UER00120"/>
</dbReference>
<evidence type="ECO:0000256" key="2">
    <source>
        <dbReference type="ARBA" id="ARBA00012321"/>
    </source>
</evidence>
<accession>A0A6J7N736</accession>